<keyword evidence="9" id="KW-1185">Reference proteome</keyword>
<dbReference type="Pfam" id="PF00847">
    <property type="entry name" value="AP2"/>
    <property type="match status" value="1"/>
</dbReference>
<evidence type="ECO:0000256" key="6">
    <source>
        <dbReference type="SAM" id="MobiDB-lite"/>
    </source>
</evidence>
<keyword evidence="4" id="KW-0804">Transcription</keyword>
<keyword evidence="2" id="KW-0805">Transcription regulation</keyword>
<evidence type="ECO:0000256" key="3">
    <source>
        <dbReference type="ARBA" id="ARBA00023125"/>
    </source>
</evidence>
<dbReference type="SMART" id="SM00380">
    <property type="entry name" value="AP2"/>
    <property type="match status" value="1"/>
</dbReference>
<gene>
    <name evidence="8" type="ORF">QYE76_014717</name>
</gene>
<feature type="compositionally biased region" description="Low complexity" evidence="6">
    <location>
        <begin position="226"/>
        <end position="236"/>
    </location>
</feature>
<feature type="domain" description="AP2/ERF" evidence="7">
    <location>
        <begin position="38"/>
        <end position="95"/>
    </location>
</feature>
<dbReference type="InterPro" id="IPR001471">
    <property type="entry name" value="AP2/ERF_dom"/>
</dbReference>
<accession>A0AAD8U173</accession>
<dbReference type="GO" id="GO:0005634">
    <property type="term" value="C:nucleus"/>
    <property type="evidence" value="ECO:0007669"/>
    <property type="project" value="UniProtKB-SubCell"/>
</dbReference>
<name>A0AAD8U173_LOLMU</name>
<evidence type="ECO:0000313" key="8">
    <source>
        <dbReference type="EMBL" id="KAK1698020.1"/>
    </source>
</evidence>
<evidence type="ECO:0000313" key="9">
    <source>
        <dbReference type="Proteomes" id="UP001231189"/>
    </source>
</evidence>
<dbReference type="PROSITE" id="PS51032">
    <property type="entry name" value="AP2_ERF"/>
    <property type="match status" value="1"/>
</dbReference>
<dbReference type="GO" id="GO:0003677">
    <property type="term" value="F:DNA binding"/>
    <property type="evidence" value="ECO:0007669"/>
    <property type="project" value="UniProtKB-KW"/>
</dbReference>
<dbReference type="InterPro" id="IPR036955">
    <property type="entry name" value="AP2/ERF_dom_sf"/>
</dbReference>
<dbReference type="FunFam" id="3.30.730.10:FF:000001">
    <property type="entry name" value="Ethylene-responsive transcription factor 2"/>
    <property type="match status" value="1"/>
</dbReference>
<dbReference type="SUPFAM" id="SSF54171">
    <property type="entry name" value="DNA-binding domain"/>
    <property type="match status" value="1"/>
</dbReference>
<dbReference type="CDD" id="cd00018">
    <property type="entry name" value="AP2"/>
    <property type="match status" value="1"/>
</dbReference>
<dbReference type="Gene3D" id="3.30.730.10">
    <property type="entry name" value="AP2/ERF domain"/>
    <property type="match status" value="1"/>
</dbReference>
<feature type="region of interest" description="Disordered" evidence="6">
    <location>
        <begin position="211"/>
        <end position="250"/>
    </location>
</feature>
<keyword evidence="3" id="KW-0238">DNA-binding</keyword>
<comment type="subcellular location">
    <subcellularLocation>
        <location evidence="1">Nucleus</location>
    </subcellularLocation>
</comment>
<evidence type="ECO:0000256" key="1">
    <source>
        <dbReference type="ARBA" id="ARBA00004123"/>
    </source>
</evidence>
<proteinExistence type="predicted"/>
<dbReference type="GO" id="GO:0003700">
    <property type="term" value="F:DNA-binding transcription factor activity"/>
    <property type="evidence" value="ECO:0007669"/>
    <property type="project" value="InterPro"/>
</dbReference>
<sequence>MAPRTSEKAAAAAPSAAAATGLALGVGGGGGGGGVGTHFRGVRKRPWGRYAAEIRDPAKKSRVWLGTYDTAEEAARAYDAAAREYRGSKAKTNFPLFPSALATAVPVGAGGDGSRSSNSSTVESFGGDVQAPMQAMPLPPASLELDLFHRAANAAGGAGAGVRFPFSGYPVSHPFYFFGQAAAAAAAGCHVYGSSMPPQVTVAAVSQSDSDSSSVVDLAPSPPPAAAVSAQRAPVDFDLDLNGPPPAEQL</sequence>
<dbReference type="Proteomes" id="UP001231189">
    <property type="component" value="Unassembled WGS sequence"/>
</dbReference>
<protein>
    <recommendedName>
        <fullName evidence="7">AP2/ERF domain-containing protein</fullName>
    </recommendedName>
</protein>
<keyword evidence="5" id="KW-0539">Nucleus</keyword>
<evidence type="ECO:0000256" key="2">
    <source>
        <dbReference type="ARBA" id="ARBA00023015"/>
    </source>
</evidence>
<dbReference type="PANTHER" id="PTHR31677">
    <property type="entry name" value="AP2 DOMAIN CLASS TRANSCRIPTION FACTOR"/>
    <property type="match status" value="1"/>
</dbReference>
<organism evidence="8 9">
    <name type="scientific">Lolium multiflorum</name>
    <name type="common">Italian ryegrass</name>
    <name type="synonym">Lolium perenne subsp. multiflorum</name>
    <dbReference type="NCBI Taxonomy" id="4521"/>
    <lineage>
        <taxon>Eukaryota</taxon>
        <taxon>Viridiplantae</taxon>
        <taxon>Streptophyta</taxon>
        <taxon>Embryophyta</taxon>
        <taxon>Tracheophyta</taxon>
        <taxon>Spermatophyta</taxon>
        <taxon>Magnoliopsida</taxon>
        <taxon>Liliopsida</taxon>
        <taxon>Poales</taxon>
        <taxon>Poaceae</taxon>
        <taxon>BOP clade</taxon>
        <taxon>Pooideae</taxon>
        <taxon>Poodae</taxon>
        <taxon>Poeae</taxon>
        <taxon>Poeae Chloroplast Group 2 (Poeae type)</taxon>
        <taxon>Loliodinae</taxon>
        <taxon>Loliinae</taxon>
        <taxon>Lolium</taxon>
    </lineage>
</organism>
<evidence type="ECO:0000256" key="5">
    <source>
        <dbReference type="ARBA" id="ARBA00023242"/>
    </source>
</evidence>
<dbReference type="PANTHER" id="PTHR31677:SF215">
    <property type="entry name" value="OS05G0497300 PROTEIN"/>
    <property type="match status" value="1"/>
</dbReference>
<dbReference type="PRINTS" id="PR00367">
    <property type="entry name" value="ETHRSPELEMNT"/>
</dbReference>
<dbReference type="AlphaFoldDB" id="A0AAD8U173"/>
<dbReference type="EMBL" id="JAUUTY010000001">
    <property type="protein sequence ID" value="KAK1698020.1"/>
    <property type="molecule type" value="Genomic_DNA"/>
</dbReference>
<reference evidence="8" key="1">
    <citation type="submission" date="2023-07" db="EMBL/GenBank/DDBJ databases">
        <title>A chromosome-level genome assembly of Lolium multiflorum.</title>
        <authorList>
            <person name="Chen Y."/>
            <person name="Copetti D."/>
            <person name="Kolliker R."/>
            <person name="Studer B."/>
        </authorList>
    </citation>
    <scope>NUCLEOTIDE SEQUENCE</scope>
    <source>
        <strain evidence="8">02402/16</strain>
        <tissue evidence="8">Leaf</tissue>
    </source>
</reference>
<dbReference type="InterPro" id="IPR016177">
    <property type="entry name" value="DNA-bd_dom_sf"/>
</dbReference>
<evidence type="ECO:0000256" key="4">
    <source>
        <dbReference type="ARBA" id="ARBA00023163"/>
    </source>
</evidence>
<comment type="caution">
    <text evidence="8">The sequence shown here is derived from an EMBL/GenBank/DDBJ whole genome shotgun (WGS) entry which is preliminary data.</text>
</comment>
<evidence type="ECO:0000259" key="7">
    <source>
        <dbReference type="PROSITE" id="PS51032"/>
    </source>
</evidence>